<dbReference type="OrthoDB" id="3239593at2"/>
<dbReference type="RefSeq" id="WP_007006410.1">
    <property type="nucleotide sequence ID" value="NZ_GG771067.1"/>
</dbReference>
<dbReference type="AlphaFoldDB" id="D5RU00"/>
<dbReference type="Proteomes" id="UP000005324">
    <property type="component" value="Unassembled WGS sequence"/>
</dbReference>
<protein>
    <recommendedName>
        <fullName evidence="3">ABC transporter, solute-binding protein</fullName>
    </recommendedName>
</protein>
<accession>D5RU00</accession>
<dbReference type="PANTHER" id="PTHR42779:SF1">
    <property type="entry name" value="PROTEIN YNJB"/>
    <property type="match status" value="1"/>
</dbReference>
<organism evidence="1 2">
    <name type="scientific">Pseudoroseomonas cervicalis ATCC 49957</name>
    <dbReference type="NCBI Taxonomy" id="525371"/>
    <lineage>
        <taxon>Bacteria</taxon>
        <taxon>Pseudomonadati</taxon>
        <taxon>Pseudomonadota</taxon>
        <taxon>Alphaproteobacteria</taxon>
        <taxon>Acetobacterales</taxon>
        <taxon>Roseomonadaceae</taxon>
        <taxon>Roseomonas</taxon>
    </lineage>
</organism>
<reference evidence="1 2" key="1">
    <citation type="submission" date="2010-04" db="EMBL/GenBank/DDBJ databases">
        <authorList>
            <person name="Qin X."/>
            <person name="Bachman B."/>
            <person name="Battles P."/>
            <person name="Bell A."/>
            <person name="Bess C."/>
            <person name="Bickham C."/>
            <person name="Chaboub L."/>
            <person name="Chen D."/>
            <person name="Coyle M."/>
            <person name="Deiros D.R."/>
            <person name="Dinh H."/>
            <person name="Forbes L."/>
            <person name="Fowler G."/>
            <person name="Francisco L."/>
            <person name="Fu Q."/>
            <person name="Gubbala S."/>
            <person name="Hale W."/>
            <person name="Han Y."/>
            <person name="Hemphill L."/>
            <person name="Highlander S.K."/>
            <person name="Hirani K."/>
            <person name="Hogues M."/>
            <person name="Jackson L."/>
            <person name="Jakkamsetti A."/>
            <person name="Javaid M."/>
            <person name="Jiang H."/>
            <person name="Korchina V."/>
            <person name="Kovar C."/>
            <person name="Lara F."/>
            <person name="Lee S."/>
            <person name="Mata R."/>
            <person name="Mathew T."/>
            <person name="Moen C."/>
            <person name="Morales K."/>
            <person name="Munidasa M."/>
            <person name="Nazareth L."/>
            <person name="Ngo R."/>
            <person name="Nguyen L."/>
            <person name="Okwuonu G."/>
            <person name="Ongeri F."/>
            <person name="Patil S."/>
            <person name="Petrosino J."/>
            <person name="Pham C."/>
            <person name="Pham P."/>
            <person name="Pu L.-L."/>
            <person name="Puazo M."/>
            <person name="Raj R."/>
            <person name="Reid J."/>
            <person name="Rouhana J."/>
            <person name="Saada N."/>
            <person name="Shang Y."/>
            <person name="Simmons D."/>
            <person name="Thornton R."/>
            <person name="Warren J."/>
            <person name="Weissenberger G."/>
            <person name="Zhang J."/>
            <person name="Zhang L."/>
            <person name="Zhou C."/>
            <person name="Zhu D."/>
            <person name="Muzny D."/>
            <person name="Worley K."/>
            <person name="Gibbs R."/>
        </authorList>
    </citation>
    <scope>NUCLEOTIDE SEQUENCE [LARGE SCALE GENOMIC DNA]</scope>
    <source>
        <strain evidence="1 2">ATCC 49957</strain>
    </source>
</reference>
<evidence type="ECO:0008006" key="3">
    <source>
        <dbReference type="Google" id="ProtNLM"/>
    </source>
</evidence>
<dbReference type="EMBL" id="ADVL01000886">
    <property type="protein sequence ID" value="EFH09219.1"/>
    <property type="molecule type" value="Genomic_DNA"/>
</dbReference>
<dbReference type="InterPro" id="IPR006059">
    <property type="entry name" value="SBP"/>
</dbReference>
<gene>
    <name evidence="1" type="ORF">HMPREF0731_4562</name>
</gene>
<evidence type="ECO:0000313" key="1">
    <source>
        <dbReference type="EMBL" id="EFH09219.1"/>
    </source>
</evidence>
<evidence type="ECO:0000313" key="2">
    <source>
        <dbReference type="Proteomes" id="UP000005324"/>
    </source>
</evidence>
<keyword evidence="2" id="KW-1185">Reference proteome</keyword>
<dbReference type="NCBIfam" id="NF008633">
    <property type="entry name" value="PRK11622.1"/>
    <property type="match status" value="1"/>
</dbReference>
<dbReference type="Pfam" id="PF13416">
    <property type="entry name" value="SBP_bac_8"/>
    <property type="match status" value="1"/>
</dbReference>
<feature type="non-terminal residue" evidence="1">
    <location>
        <position position="1"/>
    </location>
</feature>
<feature type="non-terminal residue" evidence="1">
    <location>
        <position position="333"/>
    </location>
</feature>
<dbReference type="PANTHER" id="PTHR42779">
    <property type="entry name" value="PROTEIN YNJB"/>
    <property type="match status" value="1"/>
</dbReference>
<proteinExistence type="predicted"/>
<comment type="caution">
    <text evidence="1">The sequence shown here is derived from an EMBL/GenBank/DDBJ whole genome shotgun (WGS) entry which is preliminary data.</text>
</comment>
<dbReference type="Gene3D" id="3.40.190.10">
    <property type="entry name" value="Periplasmic binding protein-like II"/>
    <property type="match status" value="2"/>
</dbReference>
<sequence length="333" mass="35119">ARARGRVAHVQALGADAALEAHLAWGAARLRRSHGVILRPLRLRRWAGLAAGTVPDPAAAPDLLLCEGAAFLALLQQGALRRFAYELPNFALVDLAGKPATALHQGVAVDGHGAPWRLTQLVFLYDAERLARPPLSLLAMPDWARAHPGRLTHPPPRDPLGAGFLAQALYEVVAHPRVLAAPATDDNAALVTAPLWEWYGALRPHLWRQGRAFPEDAVAQRHLLARGEIDIALAATPGEGSAAIARGLLPGSVRSYVPTPGSIGGASFLVIPASAAEPEAAMLAANLFLSPEAQARAQDPAVLGSETVLDLTRLGEADRLRFAALPRGVATLS</sequence>
<name>D5RU00_9PROT</name>
<dbReference type="SUPFAM" id="SSF53850">
    <property type="entry name" value="Periplasmic binding protein-like II"/>
    <property type="match status" value="1"/>
</dbReference>